<proteinExistence type="predicted"/>
<evidence type="ECO:0008006" key="4">
    <source>
        <dbReference type="Google" id="ProtNLM"/>
    </source>
</evidence>
<sequence length="199" mass="22068">MSKQIQEIITSSFGGLFGDVSTLFPEDNIMSLDPDVPENAIDTNVRDYYLKPGYKKYYDDIHKQDVDLDGKVSYEEISGLLKKKDGLPSSDFMHHFQGDRPSPGKSFFQTVITTSIKKPDGLSSCGGETLGERRRSSAARWRGKHPRLYEPEHFRSKTTPPPTAQAAPCRAPARAVTQKLPYAKATAGLTPPPPRTSKP</sequence>
<evidence type="ECO:0000313" key="2">
    <source>
        <dbReference type="EMBL" id="GBP64124.1"/>
    </source>
</evidence>
<evidence type="ECO:0000313" key="3">
    <source>
        <dbReference type="Proteomes" id="UP000299102"/>
    </source>
</evidence>
<accession>A0A4C1XNH6</accession>
<gene>
    <name evidence="2" type="ORF">EVAR_8493_1</name>
</gene>
<name>A0A4C1XNH6_EUMVA</name>
<comment type="caution">
    <text evidence="2">The sequence shown here is derived from an EMBL/GenBank/DDBJ whole genome shotgun (WGS) entry which is preliminary data.</text>
</comment>
<feature type="compositionally biased region" description="Pro residues" evidence="1">
    <location>
        <begin position="190"/>
        <end position="199"/>
    </location>
</feature>
<organism evidence="2 3">
    <name type="scientific">Eumeta variegata</name>
    <name type="common">Bagworm moth</name>
    <name type="synonym">Eumeta japonica</name>
    <dbReference type="NCBI Taxonomy" id="151549"/>
    <lineage>
        <taxon>Eukaryota</taxon>
        <taxon>Metazoa</taxon>
        <taxon>Ecdysozoa</taxon>
        <taxon>Arthropoda</taxon>
        <taxon>Hexapoda</taxon>
        <taxon>Insecta</taxon>
        <taxon>Pterygota</taxon>
        <taxon>Neoptera</taxon>
        <taxon>Endopterygota</taxon>
        <taxon>Lepidoptera</taxon>
        <taxon>Glossata</taxon>
        <taxon>Ditrysia</taxon>
        <taxon>Tineoidea</taxon>
        <taxon>Psychidae</taxon>
        <taxon>Oiketicinae</taxon>
        <taxon>Eumeta</taxon>
    </lineage>
</organism>
<feature type="compositionally biased region" description="Low complexity" evidence="1">
    <location>
        <begin position="164"/>
        <end position="175"/>
    </location>
</feature>
<evidence type="ECO:0000256" key="1">
    <source>
        <dbReference type="SAM" id="MobiDB-lite"/>
    </source>
</evidence>
<feature type="region of interest" description="Disordered" evidence="1">
    <location>
        <begin position="119"/>
        <end position="199"/>
    </location>
</feature>
<keyword evidence="3" id="KW-1185">Reference proteome</keyword>
<protein>
    <recommendedName>
        <fullName evidence="4">EF-hand domain-containing protein</fullName>
    </recommendedName>
</protein>
<dbReference type="OrthoDB" id="5562606at2759"/>
<dbReference type="Proteomes" id="UP000299102">
    <property type="component" value="Unassembled WGS sequence"/>
</dbReference>
<dbReference type="EMBL" id="BGZK01000888">
    <property type="protein sequence ID" value="GBP64124.1"/>
    <property type="molecule type" value="Genomic_DNA"/>
</dbReference>
<dbReference type="AlphaFoldDB" id="A0A4C1XNH6"/>
<reference evidence="2 3" key="1">
    <citation type="journal article" date="2019" name="Commun. Biol.">
        <title>The bagworm genome reveals a unique fibroin gene that provides high tensile strength.</title>
        <authorList>
            <person name="Kono N."/>
            <person name="Nakamura H."/>
            <person name="Ohtoshi R."/>
            <person name="Tomita M."/>
            <person name="Numata K."/>
            <person name="Arakawa K."/>
        </authorList>
    </citation>
    <scope>NUCLEOTIDE SEQUENCE [LARGE SCALE GENOMIC DNA]</scope>
</reference>